<dbReference type="WBParaSite" id="TCNE_0000183801-mRNA-1">
    <property type="protein sequence ID" value="TCNE_0000183801-mRNA-1"/>
    <property type="gene ID" value="TCNE_0000183801"/>
</dbReference>
<feature type="chain" id="PRO_5044552930" evidence="1">
    <location>
        <begin position="24"/>
        <end position="224"/>
    </location>
</feature>
<dbReference type="Proteomes" id="UP000050794">
    <property type="component" value="Unassembled WGS sequence"/>
</dbReference>
<evidence type="ECO:0000313" key="3">
    <source>
        <dbReference type="Proteomes" id="UP000050794"/>
    </source>
</evidence>
<protein>
    <submittedName>
        <fullName evidence="4">Secreted protein</fullName>
    </submittedName>
</protein>
<reference evidence="2 3" key="2">
    <citation type="submission" date="2018-11" db="EMBL/GenBank/DDBJ databases">
        <authorList>
            <consortium name="Pathogen Informatics"/>
        </authorList>
    </citation>
    <scope>NUCLEOTIDE SEQUENCE [LARGE SCALE GENOMIC DNA]</scope>
</reference>
<evidence type="ECO:0000313" key="4">
    <source>
        <dbReference type="WBParaSite" id="TCNE_0000183801-mRNA-1"/>
    </source>
</evidence>
<gene>
    <name evidence="2" type="ORF">TCNE_LOCUS1838</name>
</gene>
<proteinExistence type="predicted"/>
<sequence length="224" mass="25073">MCASSCPLSAMCVSLRMFQLSYCHVCFHCVSYAHFLSPTLRRQLGAQSDVFHWPIDASSPNCGAPSKADHEVQAHICTKHNLCVTLSPNTANLHRRPNQTNLNVHHLRAIYEISGLLTHRSMHASYQSICTRIPTYCLIINISGCCNMTHFLERDLHCFHVPFFFRYVICLSKIELCTSLLLCGSLNLVLVKTGVENISEDYESLSLKEPSSLPIENCSGKVGK</sequence>
<name>A0A183U018_TOXCA</name>
<feature type="signal peptide" evidence="1">
    <location>
        <begin position="1"/>
        <end position="23"/>
    </location>
</feature>
<reference evidence="4" key="1">
    <citation type="submission" date="2016-06" db="UniProtKB">
        <authorList>
            <consortium name="WormBaseParasite"/>
        </authorList>
    </citation>
    <scope>IDENTIFICATION</scope>
</reference>
<dbReference type="AlphaFoldDB" id="A0A183U018"/>
<keyword evidence="3" id="KW-1185">Reference proteome</keyword>
<organism evidence="3 4">
    <name type="scientific">Toxocara canis</name>
    <name type="common">Canine roundworm</name>
    <dbReference type="NCBI Taxonomy" id="6265"/>
    <lineage>
        <taxon>Eukaryota</taxon>
        <taxon>Metazoa</taxon>
        <taxon>Ecdysozoa</taxon>
        <taxon>Nematoda</taxon>
        <taxon>Chromadorea</taxon>
        <taxon>Rhabditida</taxon>
        <taxon>Spirurina</taxon>
        <taxon>Ascaridomorpha</taxon>
        <taxon>Ascaridoidea</taxon>
        <taxon>Toxocaridae</taxon>
        <taxon>Toxocara</taxon>
    </lineage>
</organism>
<accession>A0A183U018</accession>
<dbReference type="EMBL" id="UYWY01001558">
    <property type="protein sequence ID" value="VDM26917.1"/>
    <property type="molecule type" value="Genomic_DNA"/>
</dbReference>
<keyword evidence="1" id="KW-0732">Signal</keyword>
<evidence type="ECO:0000256" key="1">
    <source>
        <dbReference type="SAM" id="SignalP"/>
    </source>
</evidence>
<evidence type="ECO:0000313" key="2">
    <source>
        <dbReference type="EMBL" id="VDM26917.1"/>
    </source>
</evidence>